<dbReference type="Proteomes" id="UP000242793">
    <property type="component" value="Chromosome"/>
</dbReference>
<dbReference type="Pfam" id="PF01063">
    <property type="entry name" value="Aminotran_4"/>
    <property type="match status" value="1"/>
</dbReference>
<keyword evidence="4" id="KW-0663">Pyridoxal phosphate</keyword>
<evidence type="ECO:0000256" key="10">
    <source>
        <dbReference type="ARBA" id="ARBA00054027"/>
    </source>
</evidence>
<comment type="cofactor">
    <cofactor evidence="1">
        <name>pyridoxal 5'-phosphate</name>
        <dbReference type="ChEBI" id="CHEBI:597326"/>
    </cofactor>
</comment>
<evidence type="ECO:0000256" key="2">
    <source>
        <dbReference type="ARBA" id="ARBA00009320"/>
    </source>
</evidence>
<evidence type="ECO:0000256" key="6">
    <source>
        <dbReference type="ARBA" id="ARBA00023239"/>
    </source>
</evidence>
<evidence type="ECO:0000256" key="4">
    <source>
        <dbReference type="ARBA" id="ARBA00022898"/>
    </source>
</evidence>
<dbReference type="Gene3D" id="3.20.10.10">
    <property type="entry name" value="D-amino Acid Aminotransferase, subunit A, domain 2"/>
    <property type="match status" value="1"/>
</dbReference>
<dbReference type="InterPro" id="IPR017824">
    <property type="entry name" value="Aminodeoxychorismate_lyase_IV"/>
</dbReference>
<dbReference type="GO" id="GO:0008153">
    <property type="term" value="P:4-aminobenzoate biosynthetic process"/>
    <property type="evidence" value="ECO:0007669"/>
    <property type="project" value="UniProtKB-UniRule"/>
</dbReference>
<keyword evidence="6" id="KW-0456">Lyase</keyword>
<evidence type="ECO:0000256" key="1">
    <source>
        <dbReference type="ARBA" id="ARBA00001933"/>
    </source>
</evidence>
<evidence type="ECO:0000256" key="7">
    <source>
        <dbReference type="ARBA" id="ARBA00035633"/>
    </source>
</evidence>
<dbReference type="NCBIfam" id="NF004761">
    <property type="entry name" value="PRK06092.1"/>
    <property type="match status" value="1"/>
</dbReference>
<evidence type="ECO:0000256" key="12">
    <source>
        <dbReference type="NCBIfam" id="TIGR03461"/>
    </source>
</evidence>
<dbReference type="GO" id="GO:0005829">
    <property type="term" value="C:cytosol"/>
    <property type="evidence" value="ECO:0007669"/>
    <property type="project" value="TreeGrafter"/>
</dbReference>
<evidence type="ECO:0000256" key="11">
    <source>
        <dbReference type="ARBA" id="ARBA00069174"/>
    </source>
</evidence>
<keyword evidence="14" id="KW-1185">Reference proteome</keyword>
<evidence type="ECO:0000256" key="3">
    <source>
        <dbReference type="ARBA" id="ARBA00011738"/>
    </source>
</evidence>
<dbReference type="InterPro" id="IPR050571">
    <property type="entry name" value="Class-IV_PLP-Dep_Aminotrnsfr"/>
</dbReference>
<dbReference type="Gene3D" id="3.30.470.10">
    <property type="match status" value="1"/>
</dbReference>
<dbReference type="EC" id="4.1.3.38" evidence="8 12"/>
<dbReference type="AlphaFoldDB" id="A0A1V0HK98"/>
<protein>
    <recommendedName>
        <fullName evidence="11 12">Aminodeoxychorismate lyase</fullName>
        <ecNumber evidence="8 12">4.1.3.38</ecNumber>
    </recommendedName>
</protein>
<dbReference type="KEGG" id="rped:AOQ87_00900"/>
<dbReference type="GO" id="GO:0030170">
    <property type="term" value="F:pyridoxal phosphate binding"/>
    <property type="evidence" value="ECO:0007669"/>
    <property type="project" value="InterPro"/>
</dbReference>
<dbReference type="NCBIfam" id="TIGR03461">
    <property type="entry name" value="pabC_Proteo"/>
    <property type="match status" value="1"/>
</dbReference>
<keyword evidence="5" id="KW-0289">Folate biosynthesis</keyword>
<dbReference type="InterPro" id="IPR001544">
    <property type="entry name" value="Aminotrans_IV"/>
</dbReference>
<evidence type="ECO:0000313" key="13">
    <source>
        <dbReference type="EMBL" id="ARC53250.1"/>
    </source>
</evidence>
<dbReference type="PANTHER" id="PTHR42743">
    <property type="entry name" value="AMINO-ACID AMINOTRANSFERASE"/>
    <property type="match status" value="1"/>
</dbReference>
<proteinExistence type="inferred from homology"/>
<dbReference type="InterPro" id="IPR043131">
    <property type="entry name" value="BCAT-like_N"/>
</dbReference>
<dbReference type="STRING" id="428411.AOQ87_00900"/>
<dbReference type="GO" id="GO:0008696">
    <property type="term" value="F:4-amino-4-deoxychorismate lyase activity"/>
    <property type="evidence" value="ECO:0007669"/>
    <property type="project" value="UniProtKB-UniRule"/>
</dbReference>
<dbReference type="FunFam" id="3.20.10.10:FF:000002">
    <property type="entry name" value="D-alanine aminotransferase"/>
    <property type="match status" value="1"/>
</dbReference>
<sequence>MSIHWINGKKSHLLSIDDRSIHFGDGFFTTIMVKNREPLFIDDHLKRLRISSDLLFIDGVNWKNVKKGIFNAASYNEDDLAVIKVIISRGECKRGYWKTCLPFPNLIISLTEYPEDYHKKRKNGIDLTFSTFRISRNHRLSRIKHLNRLEQVLIKRESVSYEFDECIVLDTEGNLVGCCASNIFFRTMDRVCTPDLFYSGVEGITRGRIIDILKSTRYRIVYTNDSLKEFLSSEEIFISNSLMPIFTINRILSHDRKRTIWKKKSRDLFDFLVPIIL</sequence>
<comment type="subunit">
    <text evidence="3">Homodimer.</text>
</comment>
<comment type="similarity">
    <text evidence="2">Belongs to the class-IV pyridoxal-phosphate-dependent aminotransferase family.</text>
</comment>
<comment type="function">
    <text evidence="10">Involved in the biosynthesis of p-aminobenzoate (PABA), a precursor of tetrahydrofolate. Converts 4-amino-4-deoxychorismate into 4-aminobenzoate (PABA) and pyruvate.</text>
</comment>
<name>A0A1V0HK98_9ENTR</name>
<gene>
    <name evidence="13" type="ORF">AOQ87_00900</name>
</gene>
<evidence type="ECO:0000256" key="5">
    <source>
        <dbReference type="ARBA" id="ARBA00022909"/>
    </source>
</evidence>
<dbReference type="GO" id="GO:0046656">
    <property type="term" value="P:folic acid biosynthetic process"/>
    <property type="evidence" value="ECO:0007669"/>
    <property type="project" value="UniProtKB-KW"/>
</dbReference>
<dbReference type="InterPro" id="IPR036038">
    <property type="entry name" value="Aminotransferase-like"/>
</dbReference>
<dbReference type="RefSeq" id="WP_080626501.1">
    <property type="nucleotide sequence ID" value="NZ_CP012839.1"/>
</dbReference>
<dbReference type="EMBL" id="CP012839">
    <property type="protein sequence ID" value="ARC53250.1"/>
    <property type="molecule type" value="Genomic_DNA"/>
</dbReference>
<reference evidence="13 14" key="1">
    <citation type="submission" date="2015-10" db="EMBL/GenBank/DDBJ databases">
        <title>Survey of human and primate louse endosymbionts.</title>
        <authorList>
            <person name="Boyd B.M."/>
        </authorList>
    </citation>
    <scope>NUCLEOTIDE SEQUENCE [LARGE SCALE GENOMIC DNA]</scope>
    <source>
        <strain evidence="13 14">PTSK</strain>
    </source>
</reference>
<dbReference type="PANTHER" id="PTHR42743:SF2">
    <property type="entry name" value="AMINODEOXYCHORISMATE LYASE"/>
    <property type="match status" value="1"/>
</dbReference>
<comment type="pathway">
    <text evidence="7">Cofactor biosynthesis; tetrahydrofolate biosynthesis; 4-aminobenzoate from chorismate: step 2/2.</text>
</comment>
<evidence type="ECO:0000313" key="14">
    <source>
        <dbReference type="Proteomes" id="UP000242793"/>
    </source>
</evidence>
<dbReference type="SUPFAM" id="SSF56752">
    <property type="entry name" value="D-aminoacid aminotransferase-like PLP-dependent enzymes"/>
    <property type="match status" value="1"/>
</dbReference>
<evidence type="ECO:0000256" key="9">
    <source>
        <dbReference type="ARBA" id="ARBA00049529"/>
    </source>
</evidence>
<dbReference type="InterPro" id="IPR043132">
    <property type="entry name" value="BCAT-like_C"/>
</dbReference>
<comment type="catalytic activity">
    <reaction evidence="9">
        <text>4-amino-4-deoxychorismate = 4-aminobenzoate + pyruvate + H(+)</text>
        <dbReference type="Rhea" id="RHEA:16201"/>
        <dbReference type="ChEBI" id="CHEBI:15361"/>
        <dbReference type="ChEBI" id="CHEBI:15378"/>
        <dbReference type="ChEBI" id="CHEBI:17836"/>
        <dbReference type="ChEBI" id="CHEBI:58406"/>
        <dbReference type="EC" id="4.1.3.38"/>
    </reaction>
</comment>
<organism evidence="13 14">
    <name type="scientific">Candidatus Riesia pediculischaeffi</name>
    <dbReference type="NCBI Taxonomy" id="428411"/>
    <lineage>
        <taxon>Bacteria</taxon>
        <taxon>Pseudomonadati</taxon>
        <taxon>Pseudomonadota</taxon>
        <taxon>Gammaproteobacteria</taxon>
        <taxon>Enterobacterales</taxon>
        <taxon>Enterobacteriaceae</taxon>
        <taxon>Candidatus Riesia</taxon>
    </lineage>
</organism>
<evidence type="ECO:0000256" key="8">
    <source>
        <dbReference type="ARBA" id="ARBA00035676"/>
    </source>
</evidence>
<accession>A0A1V0HK98</accession>